<reference evidence="7 8" key="1">
    <citation type="submission" date="2020-05" db="EMBL/GenBank/DDBJ databases">
        <title>Actinomadura verrucosospora NRRL-B18236 (PFL_A860) Genome sequencing and assembly.</title>
        <authorList>
            <person name="Samborskyy M."/>
        </authorList>
    </citation>
    <scope>NUCLEOTIDE SEQUENCE [LARGE SCALE GENOMIC DNA]</scope>
    <source>
        <strain evidence="7 8">NRRL:B18236</strain>
    </source>
</reference>
<evidence type="ECO:0000256" key="2">
    <source>
        <dbReference type="ARBA" id="ARBA00023125"/>
    </source>
</evidence>
<dbReference type="InterPro" id="IPR009057">
    <property type="entry name" value="Homeodomain-like_sf"/>
</dbReference>
<dbReference type="Gene3D" id="1.10.357.10">
    <property type="entry name" value="Tetracycline Repressor, domain 2"/>
    <property type="match status" value="1"/>
</dbReference>
<evidence type="ECO:0000256" key="5">
    <source>
        <dbReference type="SAM" id="MobiDB-lite"/>
    </source>
</evidence>
<keyword evidence="2 4" id="KW-0238">DNA-binding</keyword>
<feature type="domain" description="HTH tetR-type" evidence="6">
    <location>
        <begin position="28"/>
        <end position="88"/>
    </location>
</feature>
<feature type="region of interest" description="Disordered" evidence="5">
    <location>
        <begin position="1"/>
        <end position="28"/>
    </location>
</feature>
<dbReference type="InterPro" id="IPR036271">
    <property type="entry name" value="Tet_transcr_reg_TetR-rel_C_sf"/>
</dbReference>
<dbReference type="PRINTS" id="PR00455">
    <property type="entry name" value="HTHTETR"/>
</dbReference>
<protein>
    <submittedName>
        <fullName evidence="7">TetR family transcriptional regulator</fullName>
    </submittedName>
</protein>
<dbReference type="InterPro" id="IPR050109">
    <property type="entry name" value="HTH-type_TetR-like_transc_reg"/>
</dbReference>
<feature type="DNA-binding region" description="H-T-H motif" evidence="4">
    <location>
        <begin position="51"/>
        <end position="70"/>
    </location>
</feature>
<evidence type="ECO:0000313" key="8">
    <source>
        <dbReference type="Proteomes" id="UP000501240"/>
    </source>
</evidence>
<dbReference type="Proteomes" id="UP000501240">
    <property type="component" value="Chromosome"/>
</dbReference>
<dbReference type="PROSITE" id="PS50977">
    <property type="entry name" value="HTH_TETR_2"/>
    <property type="match status" value="1"/>
</dbReference>
<organism evidence="7 8">
    <name type="scientific">Actinomadura verrucosospora</name>
    <dbReference type="NCBI Taxonomy" id="46165"/>
    <lineage>
        <taxon>Bacteria</taxon>
        <taxon>Bacillati</taxon>
        <taxon>Actinomycetota</taxon>
        <taxon>Actinomycetes</taxon>
        <taxon>Streptosporangiales</taxon>
        <taxon>Thermomonosporaceae</taxon>
        <taxon>Actinomadura</taxon>
    </lineage>
</organism>
<dbReference type="AlphaFoldDB" id="A0A7D3VX10"/>
<proteinExistence type="predicted"/>
<dbReference type="PANTHER" id="PTHR30055:SF234">
    <property type="entry name" value="HTH-TYPE TRANSCRIPTIONAL REGULATOR BETI"/>
    <property type="match status" value="1"/>
</dbReference>
<keyword evidence="8" id="KW-1185">Reference proteome</keyword>
<name>A0A7D3VX10_ACTVE</name>
<dbReference type="Pfam" id="PF00440">
    <property type="entry name" value="TetR_N"/>
    <property type="match status" value="1"/>
</dbReference>
<dbReference type="GO" id="GO:0000976">
    <property type="term" value="F:transcription cis-regulatory region binding"/>
    <property type="evidence" value="ECO:0007669"/>
    <property type="project" value="TreeGrafter"/>
</dbReference>
<evidence type="ECO:0000259" key="6">
    <source>
        <dbReference type="PROSITE" id="PS50977"/>
    </source>
</evidence>
<accession>A0A7D3VX10</accession>
<keyword evidence="1" id="KW-0805">Transcription regulation</keyword>
<sequence>MVPEETAPGHTADGERQARTTPRSKRGIRTRNALIQGAREVFERDGYLDARIVDISKAAGAASGSFYTYFNDKEEIFAALVEQVQEEMLHPHLRERTGATDPRGVIEAANRDYLQAYERNARLMGLFEQVAHINENFARLRLERGVAFAERNAKMIRGLQERGQADPDLDPLVTAHALSAMVSRLAYMVYVCDLPIAFDQLVDTLNTLWANALRLKPSA</sequence>
<dbReference type="SUPFAM" id="SSF48498">
    <property type="entry name" value="Tetracyclin repressor-like, C-terminal domain"/>
    <property type="match status" value="1"/>
</dbReference>
<dbReference type="SUPFAM" id="SSF46689">
    <property type="entry name" value="Homeodomain-like"/>
    <property type="match status" value="1"/>
</dbReference>
<keyword evidence="3" id="KW-0804">Transcription</keyword>
<dbReference type="EMBL" id="CP053892">
    <property type="protein sequence ID" value="QKG24610.1"/>
    <property type="molecule type" value="Genomic_DNA"/>
</dbReference>
<dbReference type="Gene3D" id="1.10.10.60">
    <property type="entry name" value="Homeodomain-like"/>
    <property type="match status" value="1"/>
</dbReference>
<evidence type="ECO:0000256" key="3">
    <source>
        <dbReference type="ARBA" id="ARBA00023163"/>
    </source>
</evidence>
<dbReference type="PANTHER" id="PTHR30055">
    <property type="entry name" value="HTH-TYPE TRANSCRIPTIONAL REGULATOR RUTR"/>
    <property type="match status" value="1"/>
</dbReference>
<evidence type="ECO:0000256" key="1">
    <source>
        <dbReference type="ARBA" id="ARBA00023015"/>
    </source>
</evidence>
<gene>
    <name evidence="7" type="ORF">ACTIVE_6259</name>
</gene>
<dbReference type="GO" id="GO:0003700">
    <property type="term" value="F:DNA-binding transcription factor activity"/>
    <property type="evidence" value="ECO:0007669"/>
    <property type="project" value="TreeGrafter"/>
</dbReference>
<evidence type="ECO:0000313" key="7">
    <source>
        <dbReference type="EMBL" id="QKG24610.1"/>
    </source>
</evidence>
<evidence type="ECO:0000256" key="4">
    <source>
        <dbReference type="PROSITE-ProRule" id="PRU00335"/>
    </source>
</evidence>
<dbReference type="InterPro" id="IPR001647">
    <property type="entry name" value="HTH_TetR"/>
</dbReference>